<reference evidence="3" key="1">
    <citation type="journal article" date="2014" name="Science">
        <title>Ancient hybridizations among the ancestral genomes of bread wheat.</title>
        <authorList>
            <consortium name="International Wheat Genome Sequencing Consortium,"/>
            <person name="Marcussen T."/>
            <person name="Sandve S.R."/>
            <person name="Heier L."/>
            <person name="Spannagl M."/>
            <person name="Pfeifer M."/>
            <person name="Jakobsen K.S."/>
            <person name="Wulff B.B."/>
            <person name="Steuernagel B."/>
            <person name="Mayer K.F."/>
            <person name="Olsen O.A."/>
        </authorList>
    </citation>
    <scope>NUCLEOTIDE SEQUENCE [LARGE SCALE GENOMIC DNA]</scope>
    <source>
        <strain evidence="3">cv. AL8/78</strain>
    </source>
</reference>
<feature type="compositionally biased region" description="Basic residues" evidence="1">
    <location>
        <begin position="41"/>
        <end position="56"/>
    </location>
</feature>
<feature type="region of interest" description="Disordered" evidence="1">
    <location>
        <begin position="1"/>
        <end position="78"/>
    </location>
</feature>
<reference evidence="3" key="2">
    <citation type="journal article" date="2017" name="Nat. Plants">
        <title>The Aegilops tauschii genome reveals multiple impacts of transposons.</title>
        <authorList>
            <person name="Zhao G."/>
            <person name="Zou C."/>
            <person name="Li K."/>
            <person name="Wang K."/>
            <person name="Li T."/>
            <person name="Gao L."/>
            <person name="Zhang X."/>
            <person name="Wang H."/>
            <person name="Yang Z."/>
            <person name="Liu X."/>
            <person name="Jiang W."/>
            <person name="Mao L."/>
            <person name="Kong X."/>
            <person name="Jiao Y."/>
            <person name="Jia J."/>
        </authorList>
    </citation>
    <scope>NUCLEOTIDE SEQUENCE [LARGE SCALE GENOMIC DNA]</scope>
    <source>
        <strain evidence="3">cv. AL8/78</strain>
    </source>
</reference>
<evidence type="ECO:0000313" key="3">
    <source>
        <dbReference type="Proteomes" id="UP000015105"/>
    </source>
</evidence>
<dbReference type="EnsemblPlants" id="AET2Gv20777000.1">
    <property type="protein sequence ID" value="AET2Gv20777000.1"/>
    <property type="gene ID" value="AET2Gv20777000"/>
</dbReference>
<dbReference type="Proteomes" id="UP000015105">
    <property type="component" value="Chromosome 2D"/>
</dbReference>
<reference evidence="2" key="4">
    <citation type="submission" date="2019-03" db="UniProtKB">
        <authorList>
            <consortium name="EnsemblPlants"/>
        </authorList>
    </citation>
    <scope>IDENTIFICATION</scope>
</reference>
<organism evidence="2 3">
    <name type="scientific">Aegilops tauschii subsp. strangulata</name>
    <name type="common">Goatgrass</name>
    <dbReference type="NCBI Taxonomy" id="200361"/>
    <lineage>
        <taxon>Eukaryota</taxon>
        <taxon>Viridiplantae</taxon>
        <taxon>Streptophyta</taxon>
        <taxon>Embryophyta</taxon>
        <taxon>Tracheophyta</taxon>
        <taxon>Spermatophyta</taxon>
        <taxon>Magnoliopsida</taxon>
        <taxon>Liliopsida</taxon>
        <taxon>Poales</taxon>
        <taxon>Poaceae</taxon>
        <taxon>BOP clade</taxon>
        <taxon>Pooideae</taxon>
        <taxon>Triticodae</taxon>
        <taxon>Triticeae</taxon>
        <taxon>Triticinae</taxon>
        <taxon>Aegilops</taxon>
    </lineage>
</organism>
<accession>A0A453C992</accession>
<proteinExistence type="predicted"/>
<reference evidence="2" key="3">
    <citation type="journal article" date="2017" name="Nature">
        <title>Genome sequence of the progenitor of the wheat D genome Aegilops tauschii.</title>
        <authorList>
            <person name="Luo M.C."/>
            <person name="Gu Y.Q."/>
            <person name="Puiu D."/>
            <person name="Wang H."/>
            <person name="Twardziok S.O."/>
            <person name="Deal K.R."/>
            <person name="Huo N."/>
            <person name="Zhu T."/>
            <person name="Wang L."/>
            <person name="Wang Y."/>
            <person name="McGuire P.E."/>
            <person name="Liu S."/>
            <person name="Long H."/>
            <person name="Ramasamy R.K."/>
            <person name="Rodriguez J.C."/>
            <person name="Van S.L."/>
            <person name="Yuan L."/>
            <person name="Wang Z."/>
            <person name="Xia Z."/>
            <person name="Xiao L."/>
            <person name="Anderson O.D."/>
            <person name="Ouyang S."/>
            <person name="Liang Y."/>
            <person name="Zimin A.V."/>
            <person name="Pertea G."/>
            <person name="Qi P."/>
            <person name="Bennetzen J.L."/>
            <person name="Dai X."/>
            <person name="Dawson M.W."/>
            <person name="Muller H.G."/>
            <person name="Kugler K."/>
            <person name="Rivarola-Duarte L."/>
            <person name="Spannagl M."/>
            <person name="Mayer K.F.X."/>
            <person name="Lu F.H."/>
            <person name="Bevan M.W."/>
            <person name="Leroy P."/>
            <person name="Li P."/>
            <person name="You F.M."/>
            <person name="Sun Q."/>
            <person name="Liu Z."/>
            <person name="Lyons E."/>
            <person name="Wicker T."/>
            <person name="Salzberg S.L."/>
            <person name="Devos K.M."/>
            <person name="Dvorak J."/>
        </authorList>
    </citation>
    <scope>NUCLEOTIDE SEQUENCE [LARGE SCALE GENOMIC DNA]</scope>
    <source>
        <strain evidence="2">cv. AL8/78</strain>
    </source>
</reference>
<evidence type="ECO:0000256" key="1">
    <source>
        <dbReference type="SAM" id="MobiDB-lite"/>
    </source>
</evidence>
<feature type="compositionally biased region" description="Polar residues" evidence="1">
    <location>
        <begin position="63"/>
        <end position="78"/>
    </location>
</feature>
<reference evidence="2" key="5">
    <citation type="journal article" date="2021" name="G3 (Bethesda)">
        <title>Aegilops tauschii genome assembly Aet v5.0 features greater sequence contiguity and improved annotation.</title>
        <authorList>
            <person name="Wang L."/>
            <person name="Zhu T."/>
            <person name="Rodriguez J.C."/>
            <person name="Deal K.R."/>
            <person name="Dubcovsky J."/>
            <person name="McGuire P.E."/>
            <person name="Lux T."/>
            <person name="Spannagl M."/>
            <person name="Mayer K.F.X."/>
            <person name="Baldrich P."/>
            <person name="Meyers B.C."/>
            <person name="Huo N."/>
            <person name="Gu Y.Q."/>
            <person name="Zhou H."/>
            <person name="Devos K.M."/>
            <person name="Bennetzen J.L."/>
            <person name="Unver T."/>
            <person name="Budak H."/>
            <person name="Gulick P.J."/>
            <person name="Galiba G."/>
            <person name="Kalapos B."/>
            <person name="Nelson D.R."/>
            <person name="Li P."/>
            <person name="You F.M."/>
            <person name="Luo M.C."/>
            <person name="Dvorak J."/>
        </authorList>
    </citation>
    <scope>NUCLEOTIDE SEQUENCE [LARGE SCALE GENOMIC DNA]</scope>
    <source>
        <strain evidence="2">cv. AL8/78</strain>
    </source>
</reference>
<sequence>PNRCLAGNLLKSPSNSSTPSPTPNPPPRTTNSVTSDVLFAPRRRLRLRRFPPLRRIRLPDSPVLTSTSPGTAQAPSHA</sequence>
<name>A0A453C992_AEGTS</name>
<evidence type="ECO:0000313" key="2">
    <source>
        <dbReference type="EnsemblPlants" id="AET2Gv20777000.1"/>
    </source>
</evidence>
<dbReference type="Gramene" id="AET2Gv20777000.1">
    <property type="protein sequence ID" value="AET2Gv20777000.1"/>
    <property type="gene ID" value="AET2Gv20777000"/>
</dbReference>
<protein>
    <submittedName>
        <fullName evidence="2">Uncharacterized protein</fullName>
    </submittedName>
</protein>
<dbReference type="AlphaFoldDB" id="A0A453C992"/>
<keyword evidence="3" id="KW-1185">Reference proteome</keyword>